<name>A0ABT8CWD4_9FLAO</name>
<evidence type="ECO:0000256" key="1">
    <source>
        <dbReference type="ARBA" id="ARBA00023002"/>
    </source>
</evidence>
<dbReference type="Gene3D" id="3.40.50.360">
    <property type="match status" value="1"/>
</dbReference>
<feature type="domain" description="Flavodoxin-like fold" evidence="2">
    <location>
        <begin position="1"/>
        <end position="168"/>
    </location>
</feature>
<dbReference type="InterPro" id="IPR003680">
    <property type="entry name" value="Flavodoxin_fold"/>
</dbReference>
<evidence type="ECO:0000259" key="2">
    <source>
        <dbReference type="Pfam" id="PF02525"/>
    </source>
</evidence>
<evidence type="ECO:0000313" key="4">
    <source>
        <dbReference type="Proteomes" id="UP001242368"/>
    </source>
</evidence>
<keyword evidence="1 3" id="KW-0560">Oxidoreductase</keyword>
<dbReference type="EMBL" id="JAUFQU010000001">
    <property type="protein sequence ID" value="MDN3707485.1"/>
    <property type="molecule type" value="Genomic_DNA"/>
</dbReference>
<evidence type="ECO:0000313" key="3">
    <source>
        <dbReference type="EMBL" id="MDN3707485.1"/>
    </source>
</evidence>
<keyword evidence="4" id="KW-1185">Reference proteome</keyword>
<dbReference type="GO" id="GO:0016829">
    <property type="term" value="F:lyase activity"/>
    <property type="evidence" value="ECO:0007669"/>
    <property type="project" value="UniProtKB-KW"/>
</dbReference>
<dbReference type="GO" id="GO:0016491">
    <property type="term" value="F:oxidoreductase activity"/>
    <property type="evidence" value="ECO:0007669"/>
    <property type="project" value="UniProtKB-KW"/>
</dbReference>
<dbReference type="PANTHER" id="PTHR47307:SF1">
    <property type="entry name" value="GLUTATHIONE-REGULATED POTASSIUM-EFFLUX SYSTEM ANCILLARY PROTEIN KEFG"/>
    <property type="match status" value="1"/>
</dbReference>
<dbReference type="Proteomes" id="UP001242368">
    <property type="component" value="Unassembled WGS sequence"/>
</dbReference>
<reference evidence="4" key="1">
    <citation type="journal article" date="2019" name="Int. J. Syst. Evol. Microbiol.">
        <title>The Global Catalogue of Microorganisms (GCM) 10K type strain sequencing project: providing services to taxonomists for standard genome sequencing and annotation.</title>
        <authorList>
            <consortium name="The Broad Institute Genomics Platform"/>
            <consortium name="The Broad Institute Genome Sequencing Center for Infectious Disease"/>
            <person name="Wu L."/>
            <person name="Ma J."/>
        </authorList>
    </citation>
    <scope>NUCLEOTIDE SEQUENCE [LARGE SCALE GENOMIC DNA]</scope>
    <source>
        <strain evidence="4">CECT 7184</strain>
    </source>
</reference>
<dbReference type="EC" id="1.-.-.-" evidence="3"/>
<proteinExistence type="predicted"/>
<comment type="caution">
    <text evidence="3">The sequence shown here is derived from an EMBL/GenBank/DDBJ whole genome shotgun (WGS) entry which is preliminary data.</text>
</comment>
<protein>
    <submittedName>
        <fullName evidence="3">NAD(P)H-dependent oxidoreductase</fullName>
        <ecNumber evidence="3">1.-.-.-</ecNumber>
    </submittedName>
</protein>
<gene>
    <name evidence="3" type="ORF">QW060_10115</name>
</gene>
<dbReference type="Pfam" id="PF02525">
    <property type="entry name" value="Flavodoxin_2"/>
    <property type="match status" value="1"/>
</dbReference>
<accession>A0ABT8CWD4</accession>
<organism evidence="3 4">
    <name type="scientific">Paenimyroides ceti</name>
    <dbReference type="NCBI Taxonomy" id="395087"/>
    <lineage>
        <taxon>Bacteria</taxon>
        <taxon>Pseudomonadati</taxon>
        <taxon>Bacteroidota</taxon>
        <taxon>Flavobacteriia</taxon>
        <taxon>Flavobacteriales</taxon>
        <taxon>Flavobacteriaceae</taxon>
        <taxon>Paenimyroides</taxon>
    </lineage>
</organism>
<dbReference type="InterPro" id="IPR029039">
    <property type="entry name" value="Flavoprotein-like_sf"/>
</dbReference>
<sequence>MKTLIIVIHPNLNTSKVNKRFVGELEKYSDKYQIHKLYELYPTGIINVDEEQKLIEKFDKIVFQFPVYWYNCPPLLKKWFDEVLVYGWAYGSAYKLKGKRIGLCLSTNGNEEDYLPNGKHKFTLAELTNSFIASFSYIQADYQSFFAFYGSQFNVIRKRLEDETKQYLAFIDNL</sequence>
<dbReference type="InterPro" id="IPR046980">
    <property type="entry name" value="KefG/KefF"/>
</dbReference>
<dbReference type="RefSeq" id="WP_290363458.1">
    <property type="nucleotide sequence ID" value="NZ_JAUFQU010000001.1"/>
</dbReference>
<dbReference type="SUPFAM" id="SSF52218">
    <property type="entry name" value="Flavoproteins"/>
    <property type="match status" value="1"/>
</dbReference>
<keyword evidence="3" id="KW-0456">Lyase</keyword>
<dbReference type="PANTHER" id="PTHR47307">
    <property type="entry name" value="GLUTATHIONE-REGULATED POTASSIUM-EFFLUX SYSTEM ANCILLARY PROTEIN KEFG"/>
    <property type="match status" value="1"/>
</dbReference>